<gene>
    <name evidence="1" type="ORF">DW663_04885</name>
</gene>
<comment type="caution">
    <text evidence="1">The sequence shown here is derived from an EMBL/GenBank/DDBJ whole genome shotgun (WGS) entry which is preliminary data.</text>
</comment>
<accession>A0A414PX83</accession>
<dbReference type="Proteomes" id="UP000284676">
    <property type="component" value="Unassembled WGS sequence"/>
</dbReference>
<name>A0A414PX83_FUSMR</name>
<dbReference type="GeneID" id="62762142"/>
<proteinExistence type="predicted"/>
<reference evidence="1 2" key="1">
    <citation type="submission" date="2018-08" db="EMBL/GenBank/DDBJ databases">
        <title>A genome reference for cultivated species of the human gut microbiota.</title>
        <authorList>
            <person name="Zou Y."/>
            <person name="Xue W."/>
            <person name="Luo G."/>
        </authorList>
    </citation>
    <scope>NUCLEOTIDE SEQUENCE [LARGE SCALE GENOMIC DNA]</scope>
    <source>
        <strain evidence="1 2">AM25-1</strain>
    </source>
</reference>
<dbReference type="AlphaFoldDB" id="A0A414PX83"/>
<evidence type="ECO:0000313" key="1">
    <source>
        <dbReference type="EMBL" id="RHF73188.1"/>
    </source>
</evidence>
<sequence length="64" mass="7200">MILNGKYKIKGNGNQLKDGDTIEFIEGFSTCSGLCSACEVLKKIKTQEDLKNNFPDIEIEKMEE</sequence>
<dbReference type="RefSeq" id="WP_005882905.1">
    <property type="nucleotide sequence ID" value="NZ_CABMMQ010000003.1"/>
</dbReference>
<organism evidence="1 2">
    <name type="scientific">Fusobacterium mortiferum</name>
    <dbReference type="NCBI Taxonomy" id="850"/>
    <lineage>
        <taxon>Bacteria</taxon>
        <taxon>Fusobacteriati</taxon>
        <taxon>Fusobacteriota</taxon>
        <taxon>Fusobacteriia</taxon>
        <taxon>Fusobacteriales</taxon>
        <taxon>Fusobacteriaceae</taxon>
        <taxon>Fusobacterium</taxon>
    </lineage>
</organism>
<dbReference type="EMBL" id="QRHL01000005">
    <property type="protein sequence ID" value="RHF73188.1"/>
    <property type="molecule type" value="Genomic_DNA"/>
</dbReference>
<protein>
    <submittedName>
        <fullName evidence="1">Uncharacterized protein</fullName>
    </submittedName>
</protein>
<evidence type="ECO:0000313" key="2">
    <source>
        <dbReference type="Proteomes" id="UP000284676"/>
    </source>
</evidence>